<dbReference type="AlphaFoldDB" id="A0A5E7FUM3"/>
<dbReference type="EMBL" id="CABVHY010000048">
    <property type="protein sequence ID" value="VVO42970.1"/>
    <property type="molecule type" value="Genomic_DNA"/>
</dbReference>
<protein>
    <recommendedName>
        <fullName evidence="4">DUF3016 domain-containing protein</fullName>
    </recommendedName>
</protein>
<dbReference type="InterPro" id="IPR021557">
    <property type="entry name" value="DUF3016"/>
</dbReference>
<reference evidence="2 3" key="1">
    <citation type="submission" date="2019-09" db="EMBL/GenBank/DDBJ databases">
        <authorList>
            <person name="Chandra G."/>
            <person name="Truman W A."/>
        </authorList>
    </citation>
    <scope>NUCLEOTIDE SEQUENCE [LARGE SCALE GENOMIC DNA]</scope>
    <source>
        <strain evidence="2">PS723</strain>
    </source>
</reference>
<sequence precursor="true">MRVTGAGTAVLLVMMGSMTQPFAATTSVEVNFKNPESFRDASLNTTGDETGADDYVMKELRSSLEQLGKRYLQPGQVLQIEVSDIDLAGRFEPWHVNASQVRFMRDITWPSMKLHYVLKQNDQTIRQADAQLSDKFYLQRPGRAANSDRLYAEKAMLADWFRIEFQKQNLSGRK</sequence>
<evidence type="ECO:0008006" key="4">
    <source>
        <dbReference type="Google" id="ProtNLM"/>
    </source>
</evidence>
<dbReference type="Pfam" id="PF11454">
    <property type="entry name" value="DUF3016"/>
    <property type="match status" value="1"/>
</dbReference>
<evidence type="ECO:0000313" key="3">
    <source>
        <dbReference type="Proteomes" id="UP000379480"/>
    </source>
</evidence>
<feature type="chain" id="PRO_5022926721" description="DUF3016 domain-containing protein" evidence="1">
    <location>
        <begin position="24"/>
        <end position="174"/>
    </location>
</feature>
<evidence type="ECO:0000313" key="2">
    <source>
        <dbReference type="EMBL" id="VVO42970.1"/>
    </source>
</evidence>
<organism evidence="2 3">
    <name type="scientific">Pseudomonas fluorescens</name>
    <dbReference type="NCBI Taxonomy" id="294"/>
    <lineage>
        <taxon>Bacteria</taxon>
        <taxon>Pseudomonadati</taxon>
        <taxon>Pseudomonadota</taxon>
        <taxon>Gammaproteobacteria</taxon>
        <taxon>Pseudomonadales</taxon>
        <taxon>Pseudomonadaceae</taxon>
        <taxon>Pseudomonas</taxon>
    </lineage>
</organism>
<name>A0A5E7FUM3_PSEFL</name>
<dbReference type="Proteomes" id="UP000379480">
    <property type="component" value="Unassembled WGS sequence"/>
</dbReference>
<feature type="signal peptide" evidence="1">
    <location>
        <begin position="1"/>
        <end position="23"/>
    </location>
</feature>
<proteinExistence type="predicted"/>
<dbReference type="RefSeq" id="WP_412072526.1">
    <property type="nucleotide sequence ID" value="NZ_CABVHY010000048.1"/>
</dbReference>
<evidence type="ECO:0000256" key="1">
    <source>
        <dbReference type="SAM" id="SignalP"/>
    </source>
</evidence>
<accession>A0A5E7FUM3</accession>
<keyword evidence="1" id="KW-0732">Signal</keyword>
<gene>
    <name evidence="2" type="ORF">PS723_06092</name>
</gene>